<dbReference type="Proteomes" id="UP001497600">
    <property type="component" value="Chromosome H"/>
</dbReference>
<feature type="compositionally biased region" description="Polar residues" evidence="1">
    <location>
        <begin position="75"/>
        <end position="92"/>
    </location>
</feature>
<organism evidence="2 3">
    <name type="scientific">[Candida] anglica</name>
    <dbReference type="NCBI Taxonomy" id="148631"/>
    <lineage>
        <taxon>Eukaryota</taxon>
        <taxon>Fungi</taxon>
        <taxon>Dikarya</taxon>
        <taxon>Ascomycota</taxon>
        <taxon>Saccharomycotina</taxon>
        <taxon>Pichiomycetes</taxon>
        <taxon>Debaryomycetaceae</taxon>
        <taxon>Kurtzmaniella</taxon>
    </lineage>
</organism>
<evidence type="ECO:0000256" key="1">
    <source>
        <dbReference type="SAM" id="MobiDB-lite"/>
    </source>
</evidence>
<feature type="region of interest" description="Disordered" evidence="1">
    <location>
        <begin position="328"/>
        <end position="348"/>
    </location>
</feature>
<evidence type="ECO:0000313" key="3">
    <source>
        <dbReference type="Proteomes" id="UP001497600"/>
    </source>
</evidence>
<feature type="region of interest" description="Disordered" evidence="1">
    <location>
        <begin position="271"/>
        <end position="295"/>
    </location>
</feature>
<sequence length="471" mass="52884">MIHTKGVELEDTCPDERSVSRLSRQSSFASRRNNTLIYQPSKLDLIDDTTLTSLPLPPPPRTRHRPQVLGEPSHGSEQSLNSRGSTSSNAPTPQEEYEIMVPEITEDESFFEEDESEDPIVLVEDYMSSNGRNLSNSNSSNNGYSIKLNQQHLQRKKSLATFKSKLFSQNDDNYSISGVSVSTTSTIDGSMVRNSRGNSNLTHSITDKSGGIYQGSSNMGFTSKSSTTLERMEEVFGKIPGTDTLNYCDLCEKPLYELSAIINKRQMKGNHNLNGGGGGGGGDHESGDHEKDQDTTTTCNKYEEFVCWECVENYEQFYNELFQNNDESEYQNDIEDSIEKTEDSKDPLTNKRGLEILENSNERIIQIFKDIQKKYSTNNNKRSMASGSTSSSSSSIPKVNESPKRVKVAFSKGLIDKLQNLSDIPADKVLLEPTKSNESDKEWLQNIQQKLRWRWRFQGLLPSVLNKVSPT</sequence>
<protein>
    <submittedName>
        <fullName evidence="2">Uncharacterized protein</fullName>
    </submittedName>
</protein>
<proteinExistence type="predicted"/>
<name>A0ABP0EL30_9ASCO</name>
<feature type="compositionally biased region" description="Basic and acidic residues" evidence="1">
    <location>
        <begin position="1"/>
        <end position="19"/>
    </location>
</feature>
<feature type="region of interest" description="Disordered" evidence="1">
    <location>
        <begin position="49"/>
        <end position="94"/>
    </location>
</feature>
<dbReference type="EMBL" id="OZ004260">
    <property type="protein sequence ID" value="CAK7921667.1"/>
    <property type="molecule type" value="Genomic_DNA"/>
</dbReference>
<feature type="compositionally biased region" description="Basic and acidic residues" evidence="1">
    <location>
        <begin position="282"/>
        <end position="294"/>
    </location>
</feature>
<reference evidence="2 3" key="1">
    <citation type="submission" date="2024-01" db="EMBL/GenBank/DDBJ databases">
        <authorList>
            <consortium name="Genoscope - CEA"/>
            <person name="William W."/>
        </authorList>
    </citation>
    <scope>NUCLEOTIDE SEQUENCE [LARGE SCALE GENOMIC DNA]</scope>
    <source>
        <strain evidence="2 3">29B2s-10</strain>
    </source>
</reference>
<evidence type="ECO:0000313" key="2">
    <source>
        <dbReference type="EMBL" id="CAK7921667.1"/>
    </source>
</evidence>
<accession>A0ABP0EL30</accession>
<feature type="region of interest" description="Disordered" evidence="1">
    <location>
        <begin position="378"/>
        <end position="400"/>
    </location>
</feature>
<feature type="compositionally biased region" description="Polar residues" evidence="1">
    <location>
        <begin position="20"/>
        <end position="29"/>
    </location>
</feature>
<keyword evidence="3" id="KW-1185">Reference proteome</keyword>
<gene>
    <name evidence="2" type="ORF">CAAN4_H16974</name>
</gene>
<feature type="compositionally biased region" description="Basic and acidic residues" evidence="1">
    <location>
        <begin position="337"/>
        <end position="348"/>
    </location>
</feature>
<feature type="region of interest" description="Disordered" evidence="1">
    <location>
        <begin position="1"/>
        <end position="29"/>
    </location>
</feature>
<feature type="compositionally biased region" description="Low complexity" evidence="1">
    <location>
        <begin position="382"/>
        <end position="400"/>
    </location>
</feature>